<gene>
    <name evidence="3" type="ORF">AB0E65_07910</name>
</gene>
<proteinExistence type="predicted"/>
<dbReference type="RefSeq" id="WP_108954637.1">
    <property type="nucleotide sequence ID" value="NZ_BEVZ01000004.1"/>
</dbReference>
<organism evidence="3 4">
    <name type="scientific">Streptomyces fragilis</name>
    <dbReference type="NCBI Taxonomy" id="67301"/>
    <lineage>
        <taxon>Bacteria</taxon>
        <taxon>Bacillati</taxon>
        <taxon>Actinomycetota</taxon>
        <taxon>Actinomycetes</taxon>
        <taxon>Kitasatosporales</taxon>
        <taxon>Streptomycetaceae</taxon>
        <taxon>Streptomyces</taxon>
    </lineage>
</organism>
<reference evidence="3 4" key="1">
    <citation type="submission" date="2024-06" db="EMBL/GenBank/DDBJ databases">
        <title>The Natural Products Discovery Center: Release of the First 8490 Sequenced Strains for Exploring Actinobacteria Biosynthetic Diversity.</title>
        <authorList>
            <person name="Kalkreuter E."/>
            <person name="Kautsar S.A."/>
            <person name="Yang D."/>
            <person name="Bader C.D."/>
            <person name="Teijaro C.N."/>
            <person name="Fluegel L."/>
            <person name="Davis C.M."/>
            <person name="Simpson J.R."/>
            <person name="Lauterbach L."/>
            <person name="Steele A.D."/>
            <person name="Gui C."/>
            <person name="Meng S."/>
            <person name="Li G."/>
            <person name="Viehrig K."/>
            <person name="Ye F."/>
            <person name="Su P."/>
            <person name="Kiefer A.F."/>
            <person name="Nichols A."/>
            <person name="Cepeda A.J."/>
            <person name="Yan W."/>
            <person name="Fan B."/>
            <person name="Jiang Y."/>
            <person name="Adhikari A."/>
            <person name="Zheng C.-J."/>
            <person name="Schuster L."/>
            <person name="Cowan T.M."/>
            <person name="Smanski M.J."/>
            <person name="Chevrette M.G."/>
            <person name="De Carvalho L.P.S."/>
            <person name="Shen B."/>
        </authorList>
    </citation>
    <scope>NUCLEOTIDE SEQUENCE [LARGE SCALE GENOMIC DNA]</scope>
    <source>
        <strain evidence="3 4">NPDC038104</strain>
    </source>
</reference>
<dbReference type="InterPro" id="IPR025443">
    <property type="entry name" value="DUF4307"/>
</dbReference>
<feature type="region of interest" description="Disordered" evidence="1">
    <location>
        <begin position="1"/>
        <end position="33"/>
    </location>
</feature>
<evidence type="ECO:0000313" key="4">
    <source>
        <dbReference type="Proteomes" id="UP001550850"/>
    </source>
</evidence>
<evidence type="ECO:0000256" key="1">
    <source>
        <dbReference type="SAM" id="MobiDB-lite"/>
    </source>
</evidence>
<dbReference type="EMBL" id="JBEZUR010000008">
    <property type="protein sequence ID" value="MEU3554131.1"/>
    <property type="molecule type" value="Genomic_DNA"/>
</dbReference>
<dbReference type="Proteomes" id="UP001550850">
    <property type="component" value="Unassembled WGS sequence"/>
</dbReference>
<keyword evidence="2" id="KW-0472">Membrane</keyword>
<dbReference type="Pfam" id="PF14155">
    <property type="entry name" value="DUF4307"/>
    <property type="match status" value="1"/>
</dbReference>
<keyword evidence="2" id="KW-1133">Transmembrane helix</keyword>
<feature type="compositionally biased region" description="Polar residues" evidence="1">
    <location>
        <begin position="1"/>
        <end position="19"/>
    </location>
</feature>
<evidence type="ECO:0000256" key="2">
    <source>
        <dbReference type="SAM" id="Phobius"/>
    </source>
</evidence>
<sequence length="150" mass="15973">MSTAKAQQSTGQSAGQPTGSRPPAGRYGRAADAEADRRADRTLKIVGSVLGALLIAVVAWFGFYHVGGSEISGQMITFRTAEDSVRVELEVFKDEGVTGYCTVRSQAESGAEVGRADFRFDEDSTRVHKTVTLRTTSRGTTAELLGCHTG</sequence>
<accession>A0ABV2YEI4</accession>
<protein>
    <submittedName>
        <fullName evidence="3">DUF4307 domain-containing protein</fullName>
    </submittedName>
</protein>
<name>A0ABV2YEI4_9ACTN</name>
<keyword evidence="4" id="KW-1185">Reference proteome</keyword>
<feature type="transmembrane region" description="Helical" evidence="2">
    <location>
        <begin position="45"/>
        <end position="66"/>
    </location>
</feature>
<keyword evidence="2" id="KW-0812">Transmembrane</keyword>
<comment type="caution">
    <text evidence="3">The sequence shown here is derived from an EMBL/GenBank/DDBJ whole genome shotgun (WGS) entry which is preliminary data.</text>
</comment>
<evidence type="ECO:0000313" key="3">
    <source>
        <dbReference type="EMBL" id="MEU3554131.1"/>
    </source>
</evidence>